<dbReference type="Pfam" id="PF13166">
    <property type="entry name" value="AAA_13"/>
    <property type="match status" value="1"/>
</dbReference>
<dbReference type="EMBL" id="QUNG01000020">
    <property type="protein sequence ID" value="REG79373.1"/>
    <property type="molecule type" value="Genomic_DNA"/>
</dbReference>
<organism evidence="2 3">
    <name type="scientific">Marinomonas pollencensis</name>
    <dbReference type="NCBI Taxonomy" id="491954"/>
    <lineage>
        <taxon>Bacteria</taxon>
        <taxon>Pseudomonadati</taxon>
        <taxon>Pseudomonadota</taxon>
        <taxon>Gammaproteobacteria</taxon>
        <taxon>Oceanospirillales</taxon>
        <taxon>Oceanospirillaceae</taxon>
        <taxon>Marinomonas</taxon>
    </lineage>
</organism>
<sequence>MTPIEQIQAWIQDKPNWWKHSIKLALDHGELEQKDLADIYKMARIEHKLESVTGITPPYTDQQIDFTGHTSEQEEVKLLSLSNVTGVGSLIADQTLNLSQEGLFIVYGDNGAGKSSYSSIMKHACLTRGTFPQILGNVFEPSPHSLPSATLSLLVNGRNEQHHWTSNSSSIQSLKAIRVFDTESSHHYVNKEDVLGFKPSGLNLLTELTKTISYVRDAVDKDLKSGQGLVQIRPLQSGTYVSQFLANISSNTKEDDVHALKATAEELAYIEPLRQEIAKDKLQTPESLRTNLNQQLLTVEPLQRFMLNTLRYLGDKAFDRLKELQKDYITKQRAADQIMQATLKGLPLESVTGINWQNLWRAARTFIESEPNSNHFPPIEGDYCPLCLQEISESSGERLGLLNKFLADNAAKDAAAAYNDFNNALRMISSQTLSLEDYKAGLEDANKLKPGIKDRITSLFEELKVRQKLFTTSLELPDIQSSLDVSSTTDIAALIQHLNEQIAQVKTNQDLTNLINKKEALLQEFIDKKYILENSDPILQNIRQYRIVDKLSEIKRECNTRRVSDLSSTIYQQGVIEPITEAFSNELKQFGFTRFSVNVQTRNSGGHQQFKLSIANSGEPIVAKVASEGEQRCIAIAAFLAEMKADKRLSAIVFDDPVNSLSHQWSSKVAARLVKESLSRQVIVFTHDIVFFKLLLEQAEIHNALHSSLTLERSRQYSGIVRDSAPWEALTTSKRIKRLNTKLRDLRKTYLEDTETVFRQETQGFYGLLREAWERLVEEKLLNKVVNRFERGVYTQRLSRLVDISAADISVVDNAMSKCSTYFTGHDSAPAMGTPYPTIEEIESDLKAIQDFLDELQQNRKRT</sequence>
<dbReference type="GO" id="GO:0006302">
    <property type="term" value="P:double-strand break repair"/>
    <property type="evidence" value="ECO:0007669"/>
    <property type="project" value="TreeGrafter"/>
</dbReference>
<dbReference type="InterPro" id="IPR027417">
    <property type="entry name" value="P-loop_NTPase"/>
</dbReference>
<dbReference type="SUPFAM" id="SSF52540">
    <property type="entry name" value="P-loop containing nucleoside triphosphate hydrolases"/>
    <property type="match status" value="1"/>
</dbReference>
<reference evidence="2 3" key="1">
    <citation type="submission" date="2018-08" db="EMBL/GenBank/DDBJ databases">
        <title>Genomic Encyclopedia of Type Strains, Phase III (KMG-III): the genomes of soil and plant-associated and newly described type strains.</title>
        <authorList>
            <person name="Whitman W."/>
        </authorList>
    </citation>
    <scope>NUCLEOTIDE SEQUENCE [LARGE SCALE GENOMIC DNA]</scope>
    <source>
        <strain evidence="2 3">CECT 7375</strain>
    </source>
</reference>
<dbReference type="RefSeq" id="WP_115899188.1">
    <property type="nucleotide sequence ID" value="NZ_QUNG01000020.1"/>
</dbReference>
<dbReference type="Proteomes" id="UP000256542">
    <property type="component" value="Unassembled WGS sequence"/>
</dbReference>
<accession>A0A3E0DA25</accession>
<dbReference type="PANTHER" id="PTHR32182">
    <property type="entry name" value="DNA REPLICATION AND REPAIR PROTEIN RECF"/>
    <property type="match status" value="1"/>
</dbReference>
<dbReference type="Gene3D" id="3.40.50.300">
    <property type="entry name" value="P-loop containing nucleotide triphosphate hydrolases"/>
    <property type="match status" value="2"/>
</dbReference>
<gene>
    <name evidence="2" type="ORF">DFP81_12034</name>
</gene>
<dbReference type="OrthoDB" id="9789562at2"/>
<comment type="caution">
    <text evidence="2">The sequence shown here is derived from an EMBL/GenBank/DDBJ whole genome shotgun (WGS) entry which is preliminary data.</text>
</comment>
<keyword evidence="3" id="KW-1185">Reference proteome</keyword>
<dbReference type="PANTHER" id="PTHR32182:SF0">
    <property type="entry name" value="DNA REPLICATION AND REPAIR PROTEIN RECF"/>
    <property type="match status" value="1"/>
</dbReference>
<feature type="domain" description="Protein CR006 P-loop" evidence="1">
    <location>
        <begin position="383"/>
        <end position="720"/>
    </location>
</feature>
<dbReference type="GO" id="GO:0000731">
    <property type="term" value="P:DNA synthesis involved in DNA repair"/>
    <property type="evidence" value="ECO:0007669"/>
    <property type="project" value="TreeGrafter"/>
</dbReference>
<dbReference type="InterPro" id="IPR026866">
    <property type="entry name" value="CR006_AAA"/>
</dbReference>
<protein>
    <submittedName>
        <fullName evidence="2">AAA domain-containing protein</fullName>
    </submittedName>
</protein>
<dbReference type="AlphaFoldDB" id="A0A3E0DA25"/>
<evidence type="ECO:0000313" key="3">
    <source>
        <dbReference type="Proteomes" id="UP000256542"/>
    </source>
</evidence>
<evidence type="ECO:0000313" key="2">
    <source>
        <dbReference type="EMBL" id="REG79373.1"/>
    </source>
</evidence>
<evidence type="ECO:0000259" key="1">
    <source>
        <dbReference type="Pfam" id="PF13166"/>
    </source>
</evidence>
<name>A0A3E0DA25_9GAMM</name>
<proteinExistence type="predicted"/>